<dbReference type="AlphaFoldDB" id="A0A2S4ZYK5"/>
<sequence>MQIFASLRRYFKNTLIQILLPFLKRFAVFSIIIALVIGGIQYLLADKQLLMDKIWLIYFFYSFITLFSFVLASYGLKKGGEFSVLAVLVSVVFKMLLCMSMALVFIYKNMVTDKWAFISNFFLLYLLYTIFEVYNLIYNLRDQKKLENR</sequence>
<evidence type="ECO:0000313" key="3">
    <source>
        <dbReference type="Proteomes" id="UP000236893"/>
    </source>
</evidence>
<proteinExistence type="predicted"/>
<feature type="transmembrane region" description="Helical" evidence="1">
    <location>
        <begin position="118"/>
        <end position="140"/>
    </location>
</feature>
<comment type="caution">
    <text evidence="2">The sequence shown here is derived from an EMBL/GenBank/DDBJ whole genome shotgun (WGS) entry which is preliminary data.</text>
</comment>
<keyword evidence="3" id="KW-1185">Reference proteome</keyword>
<feature type="transmembrane region" description="Helical" evidence="1">
    <location>
        <begin position="26"/>
        <end position="44"/>
    </location>
</feature>
<feature type="transmembrane region" description="Helical" evidence="1">
    <location>
        <begin position="56"/>
        <end position="76"/>
    </location>
</feature>
<accession>A0A2S4ZYK5</accession>
<keyword evidence="1" id="KW-0812">Transmembrane</keyword>
<keyword evidence="1" id="KW-0472">Membrane</keyword>
<gene>
    <name evidence="2" type="ORF">C3K47_16880</name>
</gene>
<reference evidence="2 3" key="1">
    <citation type="submission" date="2018-01" db="EMBL/GenBank/DDBJ databases">
        <authorList>
            <person name="Gaut B.S."/>
            <person name="Morton B.R."/>
            <person name="Clegg M.T."/>
            <person name="Duvall M.R."/>
        </authorList>
    </citation>
    <scope>NUCLEOTIDE SEQUENCE [LARGE SCALE GENOMIC DNA]</scope>
    <source>
        <strain evidence="2 3">HR-AV</strain>
    </source>
</reference>
<organism evidence="2 3">
    <name type="scientific">Solitalea longa</name>
    <dbReference type="NCBI Taxonomy" id="2079460"/>
    <lineage>
        <taxon>Bacteria</taxon>
        <taxon>Pseudomonadati</taxon>
        <taxon>Bacteroidota</taxon>
        <taxon>Sphingobacteriia</taxon>
        <taxon>Sphingobacteriales</taxon>
        <taxon>Sphingobacteriaceae</taxon>
        <taxon>Solitalea</taxon>
    </lineage>
</organism>
<keyword evidence="1" id="KW-1133">Transmembrane helix</keyword>
<evidence type="ECO:0000256" key="1">
    <source>
        <dbReference type="SAM" id="Phobius"/>
    </source>
</evidence>
<dbReference type="Proteomes" id="UP000236893">
    <property type="component" value="Unassembled WGS sequence"/>
</dbReference>
<feature type="transmembrane region" description="Helical" evidence="1">
    <location>
        <begin position="83"/>
        <end position="106"/>
    </location>
</feature>
<dbReference type="RefSeq" id="WP_103790343.1">
    <property type="nucleotide sequence ID" value="NZ_PQVF01000014.1"/>
</dbReference>
<dbReference type="EMBL" id="PQVF01000014">
    <property type="protein sequence ID" value="POY35077.1"/>
    <property type="molecule type" value="Genomic_DNA"/>
</dbReference>
<protein>
    <submittedName>
        <fullName evidence="2">Uncharacterized protein</fullName>
    </submittedName>
</protein>
<name>A0A2S4ZYK5_9SPHI</name>
<evidence type="ECO:0000313" key="2">
    <source>
        <dbReference type="EMBL" id="POY35077.1"/>
    </source>
</evidence>
<dbReference type="OrthoDB" id="981547at2"/>